<keyword evidence="6" id="KW-1185">Reference proteome</keyword>
<dbReference type="InterPro" id="IPR034984">
    <property type="entry name" value="Imelysin-like_IPPA"/>
</dbReference>
<evidence type="ECO:0000313" key="6">
    <source>
        <dbReference type="Proteomes" id="UP001500795"/>
    </source>
</evidence>
<dbReference type="RefSeq" id="WP_344958804.1">
    <property type="nucleotide sequence ID" value="NZ_BAABCX010000003.1"/>
</dbReference>
<feature type="domain" description="Imelysin-like" evidence="4">
    <location>
        <begin position="51"/>
        <end position="292"/>
    </location>
</feature>
<dbReference type="PROSITE" id="PS51257">
    <property type="entry name" value="PROKAR_LIPOPROTEIN"/>
    <property type="match status" value="1"/>
</dbReference>
<dbReference type="CDD" id="cd14659">
    <property type="entry name" value="Imelysin-like_IPPA"/>
    <property type="match status" value="1"/>
</dbReference>
<keyword evidence="3" id="KW-0175">Coiled coil</keyword>
<evidence type="ECO:0000256" key="2">
    <source>
        <dbReference type="ARBA" id="ARBA00022729"/>
    </source>
</evidence>
<protein>
    <submittedName>
        <fullName evidence="5">Imelysin family protein</fullName>
    </submittedName>
</protein>
<dbReference type="EMBL" id="BAABCX010000003">
    <property type="protein sequence ID" value="GAA3545213.1"/>
    <property type="molecule type" value="Genomic_DNA"/>
</dbReference>
<organism evidence="5 6">
    <name type="scientific">Zobellella aerophila</name>
    <dbReference type="NCBI Taxonomy" id="870480"/>
    <lineage>
        <taxon>Bacteria</taxon>
        <taxon>Pseudomonadati</taxon>
        <taxon>Pseudomonadota</taxon>
        <taxon>Gammaproteobacteria</taxon>
        <taxon>Aeromonadales</taxon>
        <taxon>Aeromonadaceae</taxon>
        <taxon>Zobellella</taxon>
    </lineage>
</organism>
<comment type="caution">
    <text evidence="5">The sequence shown here is derived from an EMBL/GenBank/DDBJ whole genome shotgun (WGS) entry which is preliminary data.</text>
</comment>
<evidence type="ECO:0000313" key="5">
    <source>
        <dbReference type="EMBL" id="GAA3545213.1"/>
    </source>
</evidence>
<accession>A0ABP6W2M4</accession>
<dbReference type="Pfam" id="PF09375">
    <property type="entry name" value="Peptidase_M75"/>
    <property type="match status" value="1"/>
</dbReference>
<proteinExistence type="predicted"/>
<reference evidence="6" key="1">
    <citation type="journal article" date="2019" name="Int. J. Syst. Evol. Microbiol.">
        <title>The Global Catalogue of Microorganisms (GCM) 10K type strain sequencing project: providing services to taxonomists for standard genome sequencing and annotation.</title>
        <authorList>
            <consortium name="The Broad Institute Genomics Platform"/>
            <consortium name="The Broad Institute Genome Sequencing Center for Infectious Disease"/>
            <person name="Wu L."/>
            <person name="Ma J."/>
        </authorList>
    </citation>
    <scope>NUCLEOTIDE SEQUENCE [LARGE SCALE GENOMIC DNA]</scope>
    <source>
        <strain evidence="6">JCM 17110</strain>
    </source>
</reference>
<evidence type="ECO:0000256" key="3">
    <source>
        <dbReference type="SAM" id="Coils"/>
    </source>
</evidence>
<dbReference type="InterPro" id="IPR038352">
    <property type="entry name" value="Imelysin_sf"/>
</dbReference>
<gene>
    <name evidence="5" type="ORF">GCM10022394_26560</name>
</gene>
<dbReference type="Gene3D" id="1.20.1420.20">
    <property type="entry name" value="M75 peptidase, HXXE motif"/>
    <property type="match status" value="1"/>
</dbReference>
<dbReference type="Proteomes" id="UP001500795">
    <property type="component" value="Unassembled WGS sequence"/>
</dbReference>
<evidence type="ECO:0000256" key="1">
    <source>
        <dbReference type="ARBA" id="ARBA00004196"/>
    </source>
</evidence>
<dbReference type="InterPro" id="IPR018976">
    <property type="entry name" value="Imelysin-like"/>
</dbReference>
<keyword evidence="2" id="KW-0732">Signal</keyword>
<sequence>MKSLSNAGLLASMVLLTACQSSPPADPSLSRLTRYHLNYMQQQAGVLAGELRQFSLDSQAYCQGEQPLPRVQQQWRRSFAGWTAQQGQVGGPLDEQDLIFAFQFWPDKKDVTGRQLRQQLNRAEQGQPVIPSGTSATLGAAEYLLYSELSREQRCLLLPAVGEQLRQQGDTLAAAWANEADYPHRLNAMLGQGQAGALALETRIIAQLAHRYDRLEKKLALALNTVEHPRPYFAESWRSGQSLHFIRTGLQSLEQEYRQGGVRHHLQQKGLNRQAERLDDAFAKALARLPAGDSLANWLEGDSYAALLRFKLSLDQLGYQLKQRLPEQLGLSLGFNATDGD</sequence>
<name>A0ABP6W2M4_9GAMM</name>
<comment type="subcellular location">
    <subcellularLocation>
        <location evidence="1">Cell envelope</location>
    </subcellularLocation>
</comment>
<feature type="coiled-coil region" evidence="3">
    <location>
        <begin position="198"/>
        <end position="225"/>
    </location>
</feature>
<evidence type="ECO:0000259" key="4">
    <source>
        <dbReference type="Pfam" id="PF09375"/>
    </source>
</evidence>